<keyword evidence="2 4" id="KW-0863">Zinc-finger</keyword>
<accession>A0ABR3ZUF6</accession>
<dbReference type="Gene3D" id="6.10.140.2220">
    <property type="match status" value="1"/>
</dbReference>
<dbReference type="EMBL" id="JBEFKJ010000048">
    <property type="protein sequence ID" value="KAL2036883.1"/>
    <property type="molecule type" value="Genomic_DNA"/>
</dbReference>
<reference evidence="7 8" key="1">
    <citation type="submission" date="2024-09" db="EMBL/GenBank/DDBJ databases">
        <title>Rethinking Asexuality: The Enigmatic Case of Functional Sexual Genes in Lepraria (Stereocaulaceae).</title>
        <authorList>
            <person name="Doellman M."/>
            <person name="Sun Y."/>
            <person name="Barcenas-Pena A."/>
            <person name="Lumbsch H.T."/>
            <person name="Grewe F."/>
        </authorList>
    </citation>
    <scope>NUCLEOTIDE SEQUENCE [LARGE SCALE GENOMIC DNA]</scope>
    <source>
        <strain evidence="7 8">Mercado 3170</strain>
    </source>
</reference>
<dbReference type="InterPro" id="IPR002893">
    <property type="entry name" value="Znf_MYND"/>
</dbReference>
<dbReference type="Gene3D" id="2.170.270.10">
    <property type="entry name" value="SET domain"/>
    <property type="match status" value="1"/>
</dbReference>
<evidence type="ECO:0000256" key="3">
    <source>
        <dbReference type="ARBA" id="ARBA00022833"/>
    </source>
</evidence>
<dbReference type="Gene3D" id="1.10.220.160">
    <property type="match status" value="1"/>
</dbReference>
<dbReference type="Pfam" id="PF00856">
    <property type="entry name" value="SET"/>
    <property type="match status" value="1"/>
</dbReference>
<evidence type="ECO:0000313" key="8">
    <source>
        <dbReference type="Proteomes" id="UP001590950"/>
    </source>
</evidence>
<organism evidence="7 8">
    <name type="scientific">Stereocaulon virgatum</name>
    <dbReference type="NCBI Taxonomy" id="373712"/>
    <lineage>
        <taxon>Eukaryota</taxon>
        <taxon>Fungi</taxon>
        <taxon>Dikarya</taxon>
        <taxon>Ascomycota</taxon>
        <taxon>Pezizomycotina</taxon>
        <taxon>Lecanoromycetes</taxon>
        <taxon>OSLEUM clade</taxon>
        <taxon>Lecanoromycetidae</taxon>
        <taxon>Lecanorales</taxon>
        <taxon>Lecanorineae</taxon>
        <taxon>Stereocaulaceae</taxon>
        <taxon>Stereocaulon</taxon>
    </lineage>
</organism>
<evidence type="ECO:0000259" key="6">
    <source>
        <dbReference type="PROSITE" id="PS50865"/>
    </source>
</evidence>
<dbReference type="InterPro" id="IPR050869">
    <property type="entry name" value="H3K4_H4K5_MeTrfase"/>
</dbReference>
<keyword evidence="8" id="KW-1185">Reference proteome</keyword>
<sequence>MTELPPNVYRGELPDAGSGLFASQLIEPGEEVFRVQGCLVSVLNQSQLTTACANCFLWVPENSEDGVGAGALGEEPKSKKLRACQRCKIVRYCSKECQAQSWSHSHKYECKLFSKLYPQVLPNTARIVTQLLLRRKAKDLPSSDWQAFLALQSHIDDFRSSHNGTSEGLSTWQTIELMSQAASKYSDSREPMQFIQEMTARVLVNALTLTTPTFDPLGLTLSTTASLLNHSCTPNTAITYSGRHLTLRSLISIPQATEITISYTAPTTTPPTRLTHLQARYFFTCTCPSCSTHTTNNLPEISDTAIEALSVRAIELQNTASSQQKPEQAGPLLKQALDLFKPYPPHLQPYPAILHTAFLNAISLQNWPAALAYSLRAYFFIDAIHYQPEWHPVRIVRKWVLLRLVVQTAALMSEGDASVKGLEKYGVDWRVFALALLRDIEEGGGRSHGVDSIFAKQVDGFARDAGMGRGSVEGEVVGREMRKLRRIAEDCG</sequence>
<dbReference type="InterPro" id="IPR001214">
    <property type="entry name" value="SET_dom"/>
</dbReference>
<dbReference type="SUPFAM" id="SSF82199">
    <property type="entry name" value="SET domain"/>
    <property type="match status" value="1"/>
</dbReference>
<dbReference type="Proteomes" id="UP001590950">
    <property type="component" value="Unassembled WGS sequence"/>
</dbReference>
<comment type="caution">
    <text evidence="7">The sequence shown here is derived from an EMBL/GenBank/DDBJ whole genome shotgun (WGS) entry which is preliminary data.</text>
</comment>
<dbReference type="PANTHER" id="PTHR12197">
    <property type="entry name" value="HISTONE-LYSINE N-METHYLTRANSFERASE SMYD"/>
    <property type="match status" value="1"/>
</dbReference>
<name>A0ABR3ZUF6_9LECA</name>
<keyword evidence="1" id="KW-0479">Metal-binding</keyword>
<dbReference type="PROSITE" id="PS50865">
    <property type="entry name" value="ZF_MYND_2"/>
    <property type="match status" value="1"/>
</dbReference>
<evidence type="ECO:0000313" key="7">
    <source>
        <dbReference type="EMBL" id="KAL2036883.1"/>
    </source>
</evidence>
<gene>
    <name evidence="7" type="ORF">N7G274_010426</name>
</gene>
<feature type="domain" description="MYND-type" evidence="6">
    <location>
        <begin position="52"/>
        <end position="110"/>
    </location>
</feature>
<evidence type="ECO:0000259" key="5">
    <source>
        <dbReference type="PROSITE" id="PS50280"/>
    </source>
</evidence>
<evidence type="ECO:0000256" key="1">
    <source>
        <dbReference type="ARBA" id="ARBA00022723"/>
    </source>
</evidence>
<evidence type="ECO:0000256" key="4">
    <source>
        <dbReference type="PROSITE-ProRule" id="PRU00134"/>
    </source>
</evidence>
<evidence type="ECO:0008006" key="9">
    <source>
        <dbReference type="Google" id="ProtNLM"/>
    </source>
</evidence>
<dbReference type="PANTHER" id="PTHR12197:SF251">
    <property type="entry name" value="EG:BACR7C10.4 PROTEIN"/>
    <property type="match status" value="1"/>
</dbReference>
<dbReference type="InterPro" id="IPR046341">
    <property type="entry name" value="SET_dom_sf"/>
</dbReference>
<keyword evidence="3" id="KW-0862">Zinc</keyword>
<feature type="domain" description="SET" evidence="5">
    <location>
        <begin position="6"/>
        <end position="264"/>
    </location>
</feature>
<dbReference type="PROSITE" id="PS50280">
    <property type="entry name" value="SET"/>
    <property type="match status" value="1"/>
</dbReference>
<protein>
    <recommendedName>
        <fullName evidence="9">MYND-type zinc finger protein samB</fullName>
    </recommendedName>
</protein>
<dbReference type="Pfam" id="PF01753">
    <property type="entry name" value="zf-MYND"/>
    <property type="match status" value="1"/>
</dbReference>
<dbReference type="SUPFAM" id="SSF144232">
    <property type="entry name" value="HIT/MYND zinc finger-like"/>
    <property type="match status" value="1"/>
</dbReference>
<evidence type="ECO:0000256" key="2">
    <source>
        <dbReference type="ARBA" id="ARBA00022771"/>
    </source>
</evidence>
<proteinExistence type="predicted"/>